<evidence type="ECO:0000313" key="3">
    <source>
        <dbReference type="Proteomes" id="UP000242715"/>
    </source>
</evidence>
<name>A0A2Z6NFT2_TRISU</name>
<protein>
    <submittedName>
        <fullName evidence="2">Uncharacterized protein</fullName>
    </submittedName>
</protein>
<organism evidence="2 3">
    <name type="scientific">Trifolium subterraneum</name>
    <name type="common">Subterranean clover</name>
    <dbReference type="NCBI Taxonomy" id="3900"/>
    <lineage>
        <taxon>Eukaryota</taxon>
        <taxon>Viridiplantae</taxon>
        <taxon>Streptophyta</taxon>
        <taxon>Embryophyta</taxon>
        <taxon>Tracheophyta</taxon>
        <taxon>Spermatophyta</taxon>
        <taxon>Magnoliopsida</taxon>
        <taxon>eudicotyledons</taxon>
        <taxon>Gunneridae</taxon>
        <taxon>Pentapetalae</taxon>
        <taxon>rosids</taxon>
        <taxon>fabids</taxon>
        <taxon>Fabales</taxon>
        <taxon>Fabaceae</taxon>
        <taxon>Papilionoideae</taxon>
        <taxon>50 kb inversion clade</taxon>
        <taxon>NPAAA clade</taxon>
        <taxon>Hologalegina</taxon>
        <taxon>IRL clade</taxon>
        <taxon>Trifolieae</taxon>
        <taxon>Trifolium</taxon>
    </lineage>
</organism>
<sequence>MAPKKGIFFDNPPSVSSTSVEEEDDSSSQDVQHSQIPPPSTPISNPKSVSTPRSGSKRSLHSNTNGSDAKLSKKKKTVSASGGCDENENENDDQANSAVQALEKSTN</sequence>
<proteinExistence type="predicted"/>
<keyword evidence="3" id="KW-1185">Reference proteome</keyword>
<feature type="compositionally biased region" description="Polar residues" evidence="1">
    <location>
        <begin position="94"/>
        <end position="107"/>
    </location>
</feature>
<feature type="compositionally biased region" description="Polar residues" evidence="1">
    <location>
        <begin position="42"/>
        <end position="54"/>
    </location>
</feature>
<evidence type="ECO:0000256" key="1">
    <source>
        <dbReference type="SAM" id="MobiDB-lite"/>
    </source>
</evidence>
<gene>
    <name evidence="2" type="ORF">TSUD_135180</name>
</gene>
<accession>A0A2Z6NFT2</accession>
<feature type="region of interest" description="Disordered" evidence="1">
    <location>
        <begin position="1"/>
        <end position="107"/>
    </location>
</feature>
<dbReference type="AlphaFoldDB" id="A0A2Z6NFT2"/>
<reference evidence="3" key="1">
    <citation type="journal article" date="2017" name="Front. Plant Sci.">
        <title>Climate Clever Clovers: New Paradigm to Reduce the Environmental Footprint of Ruminants by Breeding Low Methanogenic Forages Utilizing Haplotype Variation.</title>
        <authorList>
            <person name="Kaur P."/>
            <person name="Appels R."/>
            <person name="Bayer P.E."/>
            <person name="Keeble-Gagnere G."/>
            <person name="Wang J."/>
            <person name="Hirakawa H."/>
            <person name="Shirasawa K."/>
            <person name="Vercoe P."/>
            <person name="Stefanova K."/>
            <person name="Durmic Z."/>
            <person name="Nichols P."/>
            <person name="Revell C."/>
            <person name="Isobe S.N."/>
            <person name="Edwards D."/>
            <person name="Erskine W."/>
        </authorList>
    </citation>
    <scope>NUCLEOTIDE SEQUENCE [LARGE SCALE GENOMIC DNA]</scope>
    <source>
        <strain evidence="3">cv. Daliak</strain>
    </source>
</reference>
<dbReference type="EMBL" id="DF973970">
    <property type="protein sequence ID" value="GAU43404.1"/>
    <property type="molecule type" value="Genomic_DNA"/>
</dbReference>
<dbReference type="Proteomes" id="UP000242715">
    <property type="component" value="Unassembled WGS sequence"/>
</dbReference>
<evidence type="ECO:0000313" key="2">
    <source>
        <dbReference type="EMBL" id="GAU43404.1"/>
    </source>
</evidence>